<dbReference type="EMBL" id="CP163302">
    <property type="protein sequence ID" value="XDP46175.1"/>
    <property type="molecule type" value="Genomic_DNA"/>
</dbReference>
<dbReference type="SUPFAM" id="SSF52402">
    <property type="entry name" value="Adenine nucleotide alpha hydrolases-like"/>
    <property type="match status" value="1"/>
</dbReference>
<dbReference type="GO" id="GO:0005829">
    <property type="term" value="C:cytosol"/>
    <property type="evidence" value="ECO:0007669"/>
    <property type="project" value="TreeGrafter"/>
</dbReference>
<dbReference type="PANTHER" id="PTHR21294:SF8">
    <property type="entry name" value="ELECTRON TRANSFER FLAVOPROTEIN SUBUNIT BETA"/>
    <property type="match status" value="1"/>
</dbReference>
<evidence type="ECO:0000259" key="8">
    <source>
        <dbReference type="SMART" id="SM00893"/>
    </source>
</evidence>
<dbReference type="GO" id="GO:0009055">
    <property type="term" value="F:electron transfer activity"/>
    <property type="evidence" value="ECO:0007669"/>
    <property type="project" value="InterPro"/>
</dbReference>
<sequence>MRSVVLIKQVPDTYSPVRLDATTGCLDRGLGEQVFDEISERALEVALQQREAHGGEVVVLTMGPGQAEDAIRKALAMGADRGVHVVDDAFSGADALRTSEVLSAALRRIGFDLAVAGDRTSDGRGGVVPAMIAERLGIGQATYLSAVDVADGAVTGQRVTESGTESVRAHLPAIVSVTEKAAEPRYPNFRGIMKAKKKPVDILTAADLGVDADPHAGVRATDISERPARTAGIRIVDDGTAGRQLAQYLSASGLL</sequence>
<dbReference type="KEGG" id="spue:AB5L97_03935"/>
<evidence type="ECO:0000313" key="9">
    <source>
        <dbReference type="EMBL" id="XDP46175.1"/>
    </source>
</evidence>
<dbReference type="PIRSF" id="PIRSF000090">
    <property type="entry name" value="Beta-ETF"/>
    <property type="match status" value="1"/>
</dbReference>
<name>A0AB39L560_9MICC</name>
<comment type="function">
    <text evidence="7">The electron transfer flavoprotein serves as a specific electron acceptor for other dehydrogenases. It transfers the electrons to the main respiratory chain via ETF-ubiquinone oxidoreductase (ETF dehydrogenase).</text>
</comment>
<feature type="domain" description="Electron transfer flavoprotein alpha/beta-subunit N-terminal" evidence="8">
    <location>
        <begin position="23"/>
        <end position="212"/>
    </location>
</feature>
<evidence type="ECO:0000256" key="4">
    <source>
        <dbReference type="ARBA" id="ARBA00016797"/>
    </source>
</evidence>
<dbReference type="AlphaFoldDB" id="A0AB39L560"/>
<keyword evidence="5" id="KW-0813">Transport</keyword>
<accession>A0AB39L560</accession>
<evidence type="ECO:0000256" key="6">
    <source>
        <dbReference type="ARBA" id="ARBA00022982"/>
    </source>
</evidence>
<evidence type="ECO:0000256" key="7">
    <source>
        <dbReference type="ARBA" id="ARBA00025649"/>
    </source>
</evidence>
<dbReference type="InterPro" id="IPR014730">
    <property type="entry name" value="ETF_a/b_N"/>
</dbReference>
<dbReference type="SMART" id="SM00893">
    <property type="entry name" value="ETF"/>
    <property type="match status" value="1"/>
</dbReference>
<evidence type="ECO:0000256" key="5">
    <source>
        <dbReference type="ARBA" id="ARBA00022448"/>
    </source>
</evidence>
<comment type="subunit">
    <text evidence="3">Heterodimer of an alpha and a beta subunit.</text>
</comment>
<evidence type="ECO:0000256" key="1">
    <source>
        <dbReference type="ARBA" id="ARBA00001974"/>
    </source>
</evidence>
<dbReference type="PANTHER" id="PTHR21294">
    <property type="entry name" value="ELECTRON TRANSFER FLAVOPROTEIN BETA-SUBUNIT"/>
    <property type="match status" value="1"/>
</dbReference>
<protein>
    <recommendedName>
        <fullName evidence="4">Electron transfer flavoprotein subunit beta</fullName>
    </recommendedName>
</protein>
<gene>
    <name evidence="9" type="ORF">AB5L97_03935</name>
</gene>
<dbReference type="CDD" id="cd01714">
    <property type="entry name" value="ETF_beta"/>
    <property type="match status" value="1"/>
</dbReference>
<dbReference type="Pfam" id="PF01012">
    <property type="entry name" value="ETF"/>
    <property type="match status" value="1"/>
</dbReference>
<dbReference type="InterPro" id="IPR012255">
    <property type="entry name" value="ETF_b"/>
</dbReference>
<evidence type="ECO:0000256" key="3">
    <source>
        <dbReference type="ARBA" id="ARBA00011355"/>
    </source>
</evidence>
<comment type="cofactor">
    <cofactor evidence="1">
        <name>FAD</name>
        <dbReference type="ChEBI" id="CHEBI:57692"/>
    </cofactor>
</comment>
<organism evidence="9">
    <name type="scientific">Sinomonas puerhi</name>
    <dbReference type="NCBI Taxonomy" id="3238584"/>
    <lineage>
        <taxon>Bacteria</taxon>
        <taxon>Bacillati</taxon>
        <taxon>Actinomycetota</taxon>
        <taxon>Actinomycetes</taxon>
        <taxon>Micrococcales</taxon>
        <taxon>Micrococcaceae</taxon>
        <taxon>Sinomonas</taxon>
    </lineage>
</organism>
<evidence type="ECO:0000256" key="2">
    <source>
        <dbReference type="ARBA" id="ARBA00007557"/>
    </source>
</evidence>
<dbReference type="InterPro" id="IPR033948">
    <property type="entry name" value="ETF_beta_N"/>
</dbReference>
<dbReference type="InterPro" id="IPR014729">
    <property type="entry name" value="Rossmann-like_a/b/a_fold"/>
</dbReference>
<proteinExistence type="inferred from homology"/>
<keyword evidence="6" id="KW-0249">Electron transport</keyword>
<comment type="similarity">
    <text evidence="2">Belongs to the ETF beta-subunit/FixA family.</text>
</comment>
<dbReference type="Gene3D" id="3.40.50.620">
    <property type="entry name" value="HUPs"/>
    <property type="match status" value="1"/>
</dbReference>
<reference evidence="9" key="1">
    <citation type="submission" date="2024-07" db="EMBL/GenBank/DDBJ databases">
        <authorList>
            <person name="fu j."/>
        </authorList>
    </citation>
    <scope>NUCLEOTIDE SEQUENCE</scope>
    <source>
        <strain evidence="9">P10A9</strain>
    </source>
</reference>